<dbReference type="EMBL" id="BAABHK010000005">
    <property type="protein sequence ID" value="GAA4627850.1"/>
    <property type="molecule type" value="Genomic_DNA"/>
</dbReference>
<protein>
    <submittedName>
        <fullName evidence="4">Alpha/beta hydrolase</fullName>
    </submittedName>
</protein>
<proteinExistence type="inferred from homology"/>
<evidence type="ECO:0000313" key="4">
    <source>
        <dbReference type="EMBL" id="GAA4627850.1"/>
    </source>
</evidence>
<dbReference type="PANTHER" id="PTHR48081:SF30">
    <property type="entry name" value="ACETYL-HYDROLASE LIPR-RELATED"/>
    <property type="match status" value="1"/>
</dbReference>
<dbReference type="InterPro" id="IPR029058">
    <property type="entry name" value="AB_hydrolase_fold"/>
</dbReference>
<dbReference type="SUPFAM" id="SSF53474">
    <property type="entry name" value="alpha/beta-Hydrolases"/>
    <property type="match status" value="1"/>
</dbReference>
<evidence type="ECO:0000256" key="1">
    <source>
        <dbReference type="ARBA" id="ARBA00010515"/>
    </source>
</evidence>
<accession>A0ABP8UDB9</accession>
<organism evidence="4 5">
    <name type="scientific">Actinoallomurus vinaceus</name>
    <dbReference type="NCBI Taxonomy" id="1080074"/>
    <lineage>
        <taxon>Bacteria</taxon>
        <taxon>Bacillati</taxon>
        <taxon>Actinomycetota</taxon>
        <taxon>Actinomycetes</taxon>
        <taxon>Streptosporangiales</taxon>
        <taxon>Thermomonosporaceae</taxon>
        <taxon>Actinoallomurus</taxon>
    </lineage>
</organism>
<dbReference type="Proteomes" id="UP001501442">
    <property type="component" value="Unassembled WGS sequence"/>
</dbReference>
<feature type="domain" description="BD-FAE-like" evidence="3">
    <location>
        <begin position="23"/>
        <end position="212"/>
    </location>
</feature>
<dbReference type="InterPro" id="IPR049492">
    <property type="entry name" value="BD-FAE-like_dom"/>
</dbReference>
<gene>
    <name evidence="4" type="ORF">GCM10023196_041770</name>
</gene>
<evidence type="ECO:0000313" key="5">
    <source>
        <dbReference type="Proteomes" id="UP001501442"/>
    </source>
</evidence>
<dbReference type="Gene3D" id="3.40.50.1820">
    <property type="entry name" value="alpha/beta hydrolase"/>
    <property type="match status" value="1"/>
</dbReference>
<name>A0ABP8UDB9_9ACTN</name>
<comment type="caution">
    <text evidence="4">The sequence shown here is derived from an EMBL/GenBank/DDBJ whole genome shotgun (WGS) entry which is preliminary data.</text>
</comment>
<evidence type="ECO:0000259" key="3">
    <source>
        <dbReference type="Pfam" id="PF20434"/>
    </source>
</evidence>
<dbReference type="PANTHER" id="PTHR48081">
    <property type="entry name" value="AB HYDROLASE SUPERFAMILY PROTEIN C4A8.06C"/>
    <property type="match status" value="1"/>
</dbReference>
<dbReference type="InterPro" id="IPR050300">
    <property type="entry name" value="GDXG_lipolytic_enzyme"/>
</dbReference>
<evidence type="ECO:0000256" key="2">
    <source>
        <dbReference type="ARBA" id="ARBA00022801"/>
    </source>
</evidence>
<reference evidence="5" key="1">
    <citation type="journal article" date="2019" name="Int. J. Syst. Evol. Microbiol.">
        <title>The Global Catalogue of Microorganisms (GCM) 10K type strain sequencing project: providing services to taxonomists for standard genome sequencing and annotation.</title>
        <authorList>
            <consortium name="The Broad Institute Genomics Platform"/>
            <consortium name="The Broad Institute Genome Sequencing Center for Infectious Disease"/>
            <person name="Wu L."/>
            <person name="Ma J."/>
        </authorList>
    </citation>
    <scope>NUCLEOTIDE SEQUENCE [LARGE SCALE GENOMIC DNA]</scope>
    <source>
        <strain evidence="5">JCM 17939</strain>
    </source>
</reference>
<sequence>MTASRESSTIYDAADGSELPMLVFEPTEGTQPVAGIVMFHGGALRKGSADGLAPHCRQLASRGILAVSAGYRLIDQGATSIDDCIADARRAVEHFLGLAALRGLDSSRLASGGSSAGGHLALVAAMIAPDEPLPAPEPDVAAVVALNPVVDLLAYSPTQLQIIEQDAGIAAGRAIEYSPIEFVRPGNPPMLIQHGTHDEVASIDQARRFRDAMAQAGNDCILLEYEGAEHAFHYPGPAGHFDDVIDATAGFLLDRLATN</sequence>
<comment type="similarity">
    <text evidence="1">Belongs to the 'GDXG' lipolytic enzyme family.</text>
</comment>
<keyword evidence="2 4" id="KW-0378">Hydrolase</keyword>
<dbReference type="GO" id="GO:0016787">
    <property type="term" value="F:hydrolase activity"/>
    <property type="evidence" value="ECO:0007669"/>
    <property type="project" value="UniProtKB-KW"/>
</dbReference>
<keyword evidence="5" id="KW-1185">Reference proteome</keyword>
<dbReference type="Pfam" id="PF20434">
    <property type="entry name" value="BD-FAE"/>
    <property type="match status" value="1"/>
</dbReference>